<accession>A0A1N7BL96</accession>
<evidence type="ECO:0000313" key="2">
    <source>
        <dbReference type="EMBL" id="SIR52139.1"/>
    </source>
</evidence>
<dbReference type="PROSITE" id="PS51384">
    <property type="entry name" value="FAD_FR"/>
    <property type="match status" value="1"/>
</dbReference>
<dbReference type="Gene3D" id="3.40.50.80">
    <property type="entry name" value="Nucleotide-binding domain of ferredoxin-NADP reductase (FNR) module"/>
    <property type="match status" value="1"/>
</dbReference>
<dbReference type="InterPro" id="IPR017927">
    <property type="entry name" value="FAD-bd_FR_type"/>
</dbReference>
<dbReference type="AlphaFoldDB" id="A0A1N7BL96"/>
<dbReference type="InterPro" id="IPR039261">
    <property type="entry name" value="FNR_nucleotide-bd"/>
</dbReference>
<dbReference type="CDD" id="cd06193">
    <property type="entry name" value="siderophore_interacting"/>
    <property type="match status" value="1"/>
</dbReference>
<dbReference type="Gene3D" id="2.40.30.10">
    <property type="entry name" value="Translation factors"/>
    <property type="match status" value="1"/>
</dbReference>
<dbReference type="PANTHER" id="PTHR30157:SF0">
    <property type="entry name" value="NADPH-DEPENDENT FERRIC-CHELATE REDUCTASE"/>
    <property type="match status" value="1"/>
</dbReference>
<dbReference type="Pfam" id="PF04954">
    <property type="entry name" value="SIP"/>
    <property type="match status" value="1"/>
</dbReference>
<feature type="domain" description="FAD-binding FR-type" evidence="1">
    <location>
        <begin position="2"/>
        <end position="110"/>
    </location>
</feature>
<gene>
    <name evidence="2" type="ORF">SAMN05421833_11053</name>
</gene>
<keyword evidence="3" id="KW-1185">Reference proteome</keyword>
<dbReference type="Proteomes" id="UP000186096">
    <property type="component" value="Unassembled WGS sequence"/>
</dbReference>
<proteinExistence type="predicted"/>
<name>A0A1N7BL96_9ACTN</name>
<dbReference type="Pfam" id="PF08021">
    <property type="entry name" value="FAD_binding_9"/>
    <property type="match status" value="1"/>
</dbReference>
<dbReference type="OrthoDB" id="3745257at2"/>
<evidence type="ECO:0000313" key="3">
    <source>
        <dbReference type="Proteomes" id="UP000186096"/>
    </source>
</evidence>
<dbReference type="RefSeq" id="WP_083744287.1">
    <property type="nucleotide sequence ID" value="NZ_FTNI01000010.1"/>
</dbReference>
<dbReference type="GO" id="GO:0016491">
    <property type="term" value="F:oxidoreductase activity"/>
    <property type="evidence" value="ECO:0007669"/>
    <property type="project" value="InterPro"/>
</dbReference>
<dbReference type="EMBL" id="FTNI01000010">
    <property type="protein sequence ID" value="SIR52139.1"/>
    <property type="molecule type" value="Genomic_DNA"/>
</dbReference>
<dbReference type="InterPro" id="IPR017938">
    <property type="entry name" value="Riboflavin_synthase-like_b-brl"/>
</dbReference>
<reference evidence="3" key="1">
    <citation type="submission" date="2017-01" db="EMBL/GenBank/DDBJ databases">
        <authorList>
            <person name="Varghese N."/>
            <person name="Submissions S."/>
        </authorList>
    </citation>
    <scope>NUCLEOTIDE SEQUENCE [LARGE SCALE GENOMIC DNA]</scope>
    <source>
        <strain evidence="3">ATCC 12950</strain>
    </source>
</reference>
<dbReference type="SUPFAM" id="SSF63380">
    <property type="entry name" value="Riboflavin synthase domain-like"/>
    <property type="match status" value="1"/>
</dbReference>
<dbReference type="STRING" id="58117.SAMN05421833_11053"/>
<dbReference type="InterPro" id="IPR007037">
    <property type="entry name" value="SIP_rossman_dom"/>
</dbReference>
<sequence>MIGFLHGTVSEIEQIAERMRRIRITGPDLCDLTWLPGMHTRLRVGDPRSPRSWLRGLRRTYSIWDYSPAGHLDLCVLDHPSAGPGAQWARRVRVGDPAALTSPEGRLVLREDARYHLFVGDETATAAFGAMLRALPSSAIVHGAISVGDPGDRLPLDHADRLTWRCRPADLADVTRSLELPHTPGVAYLAGEARACQAVRLHLVRERGWPRGSVVVKPFWTPGRRGMD</sequence>
<dbReference type="InterPro" id="IPR039374">
    <property type="entry name" value="SIP_fam"/>
</dbReference>
<evidence type="ECO:0000259" key="1">
    <source>
        <dbReference type="PROSITE" id="PS51384"/>
    </source>
</evidence>
<protein>
    <submittedName>
        <fullName evidence="2">NADPH-dependent ferric siderophore reductase, contains FAD-binding and SIP domains</fullName>
    </submittedName>
</protein>
<dbReference type="InterPro" id="IPR013113">
    <property type="entry name" value="SIP_FAD-bd"/>
</dbReference>
<dbReference type="PANTHER" id="PTHR30157">
    <property type="entry name" value="FERRIC REDUCTASE, NADPH-DEPENDENT"/>
    <property type="match status" value="1"/>
</dbReference>
<organism evidence="2 3">
    <name type="scientific">Microbispora rosea</name>
    <dbReference type="NCBI Taxonomy" id="58117"/>
    <lineage>
        <taxon>Bacteria</taxon>
        <taxon>Bacillati</taxon>
        <taxon>Actinomycetota</taxon>
        <taxon>Actinomycetes</taxon>
        <taxon>Streptosporangiales</taxon>
        <taxon>Streptosporangiaceae</taxon>
        <taxon>Microbispora</taxon>
    </lineage>
</organism>